<dbReference type="EMBL" id="JAHLFS010000023">
    <property type="protein sequence ID" value="MBU3851390.1"/>
    <property type="molecule type" value="Genomic_DNA"/>
</dbReference>
<proteinExistence type="predicted"/>
<dbReference type="AlphaFoldDB" id="A0A948TIR9"/>
<evidence type="ECO:0000313" key="1">
    <source>
        <dbReference type="EMBL" id="MBU3851390.1"/>
    </source>
</evidence>
<reference evidence="1" key="2">
    <citation type="submission" date="2021-04" db="EMBL/GenBank/DDBJ databases">
        <authorList>
            <person name="Gilroy R."/>
        </authorList>
    </citation>
    <scope>NUCLEOTIDE SEQUENCE</scope>
    <source>
        <strain evidence="1">F6-6636</strain>
    </source>
</reference>
<organism evidence="1 2">
    <name type="scientific">Candidatus Paralactobacillus gallistercoris</name>
    <dbReference type="NCBI Taxonomy" id="2838724"/>
    <lineage>
        <taxon>Bacteria</taxon>
        <taxon>Bacillati</taxon>
        <taxon>Bacillota</taxon>
        <taxon>Bacilli</taxon>
        <taxon>Lactobacillales</taxon>
        <taxon>Lactobacillaceae</taxon>
        <taxon>Lactobacillus</taxon>
    </lineage>
</organism>
<dbReference type="Proteomes" id="UP000777303">
    <property type="component" value="Unassembled WGS sequence"/>
</dbReference>
<accession>A0A948TIR9</accession>
<evidence type="ECO:0000313" key="2">
    <source>
        <dbReference type="Proteomes" id="UP000777303"/>
    </source>
</evidence>
<sequence>MKNKRSRNKNIRNLILMLISVILLLEIVIIGGHSNKNSDTAVDKPTMQPLLNMAIVNEDNGVIFRNQSYDLGKAYVSQLHNGKHLNYTVVPRSIAEAGLKRNDY</sequence>
<comment type="caution">
    <text evidence="1">The sequence shown here is derived from an EMBL/GenBank/DDBJ whole genome shotgun (WGS) entry which is preliminary data.</text>
</comment>
<name>A0A948TIR9_9LACO</name>
<reference evidence="1" key="1">
    <citation type="journal article" date="2021" name="PeerJ">
        <title>Extensive microbial diversity within the chicken gut microbiome revealed by metagenomics and culture.</title>
        <authorList>
            <person name="Gilroy R."/>
            <person name="Ravi A."/>
            <person name="Getino M."/>
            <person name="Pursley I."/>
            <person name="Horton D.L."/>
            <person name="Alikhan N.F."/>
            <person name="Baker D."/>
            <person name="Gharbi K."/>
            <person name="Hall N."/>
            <person name="Watson M."/>
            <person name="Adriaenssens E.M."/>
            <person name="Foster-Nyarko E."/>
            <person name="Jarju S."/>
            <person name="Secka A."/>
            <person name="Antonio M."/>
            <person name="Oren A."/>
            <person name="Chaudhuri R.R."/>
            <person name="La Ragione R."/>
            <person name="Hildebrand F."/>
            <person name="Pallen M.J."/>
        </authorList>
    </citation>
    <scope>NUCLEOTIDE SEQUENCE</scope>
    <source>
        <strain evidence="1">F6-6636</strain>
    </source>
</reference>
<feature type="non-terminal residue" evidence="1">
    <location>
        <position position="104"/>
    </location>
</feature>
<gene>
    <name evidence="1" type="ORF">H9901_01655</name>
</gene>
<protein>
    <submittedName>
        <fullName evidence="1">Uncharacterized protein</fullName>
    </submittedName>
</protein>